<evidence type="ECO:0000259" key="10">
    <source>
        <dbReference type="PROSITE" id="PS50303"/>
    </source>
</evidence>
<dbReference type="AlphaFoldDB" id="A0A8H7VW68"/>
<accession>A0A8H7VW68</accession>
<dbReference type="GO" id="GO:0000288">
    <property type="term" value="P:nuclear-transcribed mRNA catabolic process, deadenylation-dependent decay"/>
    <property type="evidence" value="ECO:0007669"/>
    <property type="project" value="TreeGrafter"/>
</dbReference>
<proteinExistence type="inferred from homology"/>
<evidence type="ECO:0000256" key="3">
    <source>
        <dbReference type="ARBA" id="ARBA00022737"/>
    </source>
</evidence>
<evidence type="ECO:0000256" key="2">
    <source>
        <dbReference type="ARBA" id="ARBA00022490"/>
    </source>
</evidence>
<comment type="caution">
    <text evidence="11">The sequence shown here is derived from an EMBL/GenBank/DDBJ whole genome shotgun (WGS) entry which is preliminary data.</text>
</comment>
<dbReference type="GO" id="GO:0005737">
    <property type="term" value="C:cytoplasm"/>
    <property type="evidence" value="ECO:0007669"/>
    <property type="project" value="UniProtKB-SubCell"/>
</dbReference>
<comment type="subcellular location">
    <subcellularLocation>
        <location evidence="1">Cytoplasm</location>
    </subcellularLocation>
</comment>
<feature type="repeat" description="Pumilio" evidence="7">
    <location>
        <begin position="501"/>
        <end position="536"/>
    </location>
</feature>
<feature type="repeat" description="Pumilio" evidence="7">
    <location>
        <begin position="573"/>
        <end position="608"/>
    </location>
</feature>
<protein>
    <recommendedName>
        <fullName evidence="6">Pumilio homology domain family member 3</fullName>
    </recommendedName>
</protein>
<keyword evidence="2" id="KW-0963">Cytoplasm</keyword>
<dbReference type="InterPro" id="IPR016024">
    <property type="entry name" value="ARM-type_fold"/>
</dbReference>
<dbReference type="SMART" id="SM00025">
    <property type="entry name" value="Pumilio"/>
    <property type="match status" value="8"/>
</dbReference>
<evidence type="ECO:0000256" key="7">
    <source>
        <dbReference type="PROSITE-ProRule" id="PRU00317"/>
    </source>
</evidence>
<dbReference type="PANTHER" id="PTHR12537">
    <property type="entry name" value="RNA BINDING PROTEIN PUMILIO-RELATED"/>
    <property type="match status" value="1"/>
</dbReference>
<feature type="repeat" description="Pumilio" evidence="7">
    <location>
        <begin position="465"/>
        <end position="500"/>
    </location>
</feature>
<evidence type="ECO:0000313" key="11">
    <source>
        <dbReference type="EMBL" id="KAG2233647.1"/>
    </source>
</evidence>
<feature type="region of interest" description="Disordered" evidence="9">
    <location>
        <begin position="720"/>
        <end position="740"/>
    </location>
</feature>
<reference evidence="11" key="1">
    <citation type="submission" date="2021-01" db="EMBL/GenBank/DDBJ databases">
        <title>Metabolic potential, ecology and presence of endohyphal bacteria is reflected in genomic diversity of Mucoromycotina.</title>
        <authorList>
            <person name="Muszewska A."/>
            <person name="Okrasinska A."/>
            <person name="Steczkiewicz K."/>
            <person name="Drgas O."/>
            <person name="Orlowska M."/>
            <person name="Perlinska-Lenart U."/>
            <person name="Aleksandrzak-Piekarczyk T."/>
            <person name="Szatraj K."/>
            <person name="Zielenkiewicz U."/>
            <person name="Pilsyk S."/>
            <person name="Malc E."/>
            <person name="Mieczkowski P."/>
            <person name="Kruszewska J.S."/>
            <person name="Biernat P."/>
            <person name="Pawlowska J."/>
        </authorList>
    </citation>
    <scope>NUCLEOTIDE SEQUENCE</scope>
    <source>
        <strain evidence="11">WA0000018081</strain>
    </source>
</reference>
<sequence>MSPKKTLQQPQATNCPQGQQLAALLQPDYDYDLFAHSGASSLFPSEDNSFDRSNSAPPIQGLQQRARDMKIPSDHLQQQQQYDPGQAWQLWKNGGTDNEIPGQEKNDGIRNQRHTYQQQQQGSNTDLLNRKGKLVDIIQQDFPRTPSPMFAFQQAAAADLESVNRMYNNNNNYQQQQQQPHQANRINSLRSSLSPARSNSTPPAHNFDGTGMLEQTEMMMKQFGNFGLGDQQDDYIRYNMGQQQPYYDNSLVSNAALDLAGNEEYESMYGKWSSEDAAAIYHLRSKQGPLTAPAPYDVSGFPVSDALSNNDKKLRALQLQQQQILIRQQQQQLLAARQQLLLQQQRFSNPINNRVRQPVPQPPSSQEDLALSIRSVLLEEFRNSKSKKYELKDIAGHIVEFSGDQHGSRFIQQKLETANSEEKQMVFEEVLPNALQLMTDVFGNYVLQKFFEHGNQMQKSILAKQMEGHVLSLSLQMYGCRVVQKALEHVLTEQQATLVGELDGCVLKCIKDQNGNHVIQKAIERVPAQHIQFIIDAFHGQVYNLATHPYGCRVIQRMFEHCTEVQTGPLLDELHRCANQLVQDQYGNYVIQHILERGRPEDKARIVEKILGQILPLSKHKFASNVVEKCVDYGSKRDRQLLIEEVIQNRADGTYPLVTMMKDQYANYVVQKMLDVVDDDQREILVNKIRPHLQSLKKYTYGKHLIQKVEKLGVTYGLQDPGIETNNDGTESPTTHDNTA</sequence>
<dbReference type="Proteomes" id="UP000613177">
    <property type="component" value="Unassembled WGS sequence"/>
</dbReference>
<feature type="repeat" description="Pumilio" evidence="7">
    <location>
        <begin position="429"/>
        <end position="464"/>
    </location>
</feature>
<dbReference type="CDD" id="cd07920">
    <property type="entry name" value="Pumilio"/>
    <property type="match status" value="1"/>
</dbReference>
<dbReference type="PANTHER" id="PTHR12537:SF12">
    <property type="entry name" value="MATERNAL PROTEIN PUMILIO"/>
    <property type="match status" value="1"/>
</dbReference>
<dbReference type="InterPro" id="IPR033133">
    <property type="entry name" value="PUM-HD"/>
</dbReference>
<organism evidence="11 12">
    <name type="scientific">Thamnidium elegans</name>
    <dbReference type="NCBI Taxonomy" id="101142"/>
    <lineage>
        <taxon>Eukaryota</taxon>
        <taxon>Fungi</taxon>
        <taxon>Fungi incertae sedis</taxon>
        <taxon>Mucoromycota</taxon>
        <taxon>Mucoromycotina</taxon>
        <taxon>Mucoromycetes</taxon>
        <taxon>Mucorales</taxon>
        <taxon>Mucorineae</taxon>
        <taxon>Mucoraceae</taxon>
        <taxon>Thamnidium</taxon>
    </lineage>
</organism>
<dbReference type="SUPFAM" id="SSF48371">
    <property type="entry name" value="ARM repeat"/>
    <property type="match status" value="1"/>
</dbReference>
<dbReference type="Gene3D" id="1.25.10.10">
    <property type="entry name" value="Leucine-rich Repeat Variant"/>
    <property type="match status" value="1"/>
</dbReference>
<gene>
    <name evidence="11" type="ORF">INT48_008437</name>
</gene>
<comment type="similarity">
    <text evidence="5">Belongs to the PUF3 family.</text>
</comment>
<dbReference type="PROSITE" id="PS50303">
    <property type="entry name" value="PUM_HD"/>
    <property type="match status" value="1"/>
</dbReference>
<feature type="compositionally biased region" description="Polar residues" evidence="9">
    <location>
        <begin position="724"/>
        <end position="740"/>
    </location>
</feature>
<dbReference type="PROSITE" id="PS50302">
    <property type="entry name" value="PUM"/>
    <property type="match status" value="8"/>
</dbReference>
<dbReference type="InterPro" id="IPR001313">
    <property type="entry name" value="Pumilio_RNA-bd_rpt"/>
</dbReference>
<dbReference type="InterPro" id="IPR033712">
    <property type="entry name" value="Pumilio_RNA-bd"/>
</dbReference>
<feature type="compositionally biased region" description="Polar residues" evidence="9">
    <location>
        <begin position="191"/>
        <end position="203"/>
    </location>
</feature>
<name>A0A8H7VW68_9FUNG</name>
<dbReference type="InterPro" id="IPR011989">
    <property type="entry name" value="ARM-like"/>
</dbReference>
<keyword evidence="8" id="KW-0175">Coiled coil</keyword>
<evidence type="ECO:0000256" key="4">
    <source>
        <dbReference type="ARBA" id="ARBA00022884"/>
    </source>
</evidence>
<keyword evidence="3" id="KW-0677">Repeat</keyword>
<evidence type="ECO:0000313" key="12">
    <source>
        <dbReference type="Proteomes" id="UP000613177"/>
    </source>
</evidence>
<feature type="repeat" description="Pumilio" evidence="7">
    <location>
        <begin position="393"/>
        <end position="428"/>
    </location>
</feature>
<evidence type="ECO:0000256" key="9">
    <source>
        <dbReference type="SAM" id="MobiDB-lite"/>
    </source>
</evidence>
<feature type="repeat" description="Pumilio" evidence="7">
    <location>
        <begin position="609"/>
        <end position="644"/>
    </location>
</feature>
<dbReference type="EMBL" id="JAEPRE010000073">
    <property type="protein sequence ID" value="KAG2233647.1"/>
    <property type="molecule type" value="Genomic_DNA"/>
</dbReference>
<keyword evidence="12" id="KW-1185">Reference proteome</keyword>
<feature type="region of interest" description="Disordered" evidence="9">
    <location>
        <begin position="191"/>
        <end position="210"/>
    </location>
</feature>
<feature type="repeat" description="Pumilio" evidence="7">
    <location>
        <begin position="537"/>
        <end position="572"/>
    </location>
</feature>
<dbReference type="FunFam" id="1.25.10.10:FF:000004">
    <property type="entry name" value="Pumilio homolog 1 isoform 2"/>
    <property type="match status" value="1"/>
</dbReference>
<dbReference type="GO" id="GO:0003730">
    <property type="term" value="F:mRNA 3'-UTR binding"/>
    <property type="evidence" value="ECO:0007669"/>
    <property type="project" value="TreeGrafter"/>
</dbReference>
<keyword evidence="4" id="KW-0694">RNA-binding</keyword>
<evidence type="ECO:0000256" key="1">
    <source>
        <dbReference type="ARBA" id="ARBA00004496"/>
    </source>
</evidence>
<evidence type="ECO:0000256" key="5">
    <source>
        <dbReference type="ARBA" id="ARBA00060736"/>
    </source>
</evidence>
<evidence type="ECO:0000256" key="8">
    <source>
        <dbReference type="SAM" id="Coils"/>
    </source>
</evidence>
<evidence type="ECO:0000256" key="6">
    <source>
        <dbReference type="ARBA" id="ARBA00081811"/>
    </source>
</evidence>
<dbReference type="Pfam" id="PF00806">
    <property type="entry name" value="PUF"/>
    <property type="match status" value="8"/>
</dbReference>
<feature type="repeat" description="Pumilio" evidence="7">
    <location>
        <begin position="645"/>
        <end position="687"/>
    </location>
</feature>
<feature type="coiled-coil region" evidence="8">
    <location>
        <begin position="319"/>
        <end position="346"/>
    </location>
</feature>
<feature type="domain" description="PUM-HD" evidence="10">
    <location>
        <begin position="373"/>
        <end position="713"/>
    </location>
</feature>